<evidence type="ECO:0000256" key="2">
    <source>
        <dbReference type="ARBA" id="ARBA00012477"/>
    </source>
</evidence>
<comment type="subunit">
    <text evidence="1 13">Homodimer.</text>
</comment>
<evidence type="ECO:0000256" key="10">
    <source>
        <dbReference type="ARBA" id="ARBA00034301"/>
    </source>
</evidence>
<evidence type="ECO:0000256" key="13">
    <source>
        <dbReference type="HAMAP-Rule" id="MF_01818"/>
    </source>
</evidence>
<dbReference type="InterPro" id="IPR013471">
    <property type="entry name" value="RNase_Z/BN"/>
</dbReference>
<dbReference type="PANTHER" id="PTHR46018">
    <property type="entry name" value="ZINC PHOSPHODIESTERASE ELAC PROTEIN 1"/>
    <property type="match status" value="1"/>
</dbReference>
<keyword evidence="16" id="KW-1185">Reference proteome</keyword>
<dbReference type="HAMAP" id="MF_01818">
    <property type="entry name" value="RNase_Z_BN"/>
    <property type="match status" value="1"/>
</dbReference>
<reference evidence="15 16" key="1">
    <citation type="submission" date="2017-04" db="EMBL/GenBank/DDBJ databases">
        <authorList>
            <person name="Afonso C.L."/>
            <person name="Miller P.J."/>
            <person name="Scott M.A."/>
            <person name="Spackman E."/>
            <person name="Goraichik I."/>
            <person name="Dimitrov K.M."/>
            <person name="Suarez D.L."/>
            <person name="Swayne D.E."/>
        </authorList>
    </citation>
    <scope>NUCLEOTIDE SEQUENCE [LARGE SCALE GENOMIC DNA]</scope>
    <source>
        <strain evidence="15 16">11</strain>
    </source>
</reference>
<evidence type="ECO:0000313" key="15">
    <source>
        <dbReference type="EMBL" id="SMG24879.1"/>
    </source>
</evidence>
<sequence>MDVYFLGTGAGMPTTKRNVSSIALRLYEERGTFWMFDCGEGTQHQVLRSSLKLSKCEFIFITHLHGDHLFGLPGLLSSRGHQGGTKPLTVFGPPGLGDYMKIVFEVSHTQVPYPLVIKEVDGGVIWSDDTFSVTALPLDHRVPCLGYRIQEKDRPGRLKFELLKEKGIPPGPVYGQLKQGKDVQLPDGEFLFAASVLGESIPGRSVAILGDTRPCDHAVRLARHVNLLVHEATFMEDRVEHAHEFGHSTAKQAARIADRAGVKKLALTHFSSRYKDEEQMDQLLSEAREVFAETYLAEELEAIAVDAE</sequence>
<evidence type="ECO:0000256" key="8">
    <source>
        <dbReference type="ARBA" id="ARBA00022833"/>
    </source>
</evidence>
<dbReference type="Gene3D" id="3.60.15.10">
    <property type="entry name" value="Ribonuclease Z/Hydroxyacylglutathione hydrolase-like"/>
    <property type="match status" value="1"/>
</dbReference>
<dbReference type="AlphaFoldDB" id="A0A1X7JAQ1"/>
<comment type="similarity">
    <text evidence="13">Belongs to the RNase Z family.</text>
</comment>
<keyword evidence="4 13" id="KW-0540">Nuclease</keyword>
<evidence type="ECO:0000256" key="3">
    <source>
        <dbReference type="ARBA" id="ARBA00022694"/>
    </source>
</evidence>
<dbReference type="SMART" id="SM00849">
    <property type="entry name" value="Lactamase_B"/>
    <property type="match status" value="1"/>
</dbReference>
<feature type="active site" description="Proton acceptor" evidence="13">
    <location>
        <position position="67"/>
    </location>
</feature>
<dbReference type="GO" id="GO:0042802">
    <property type="term" value="F:identical protein binding"/>
    <property type="evidence" value="ECO:0007669"/>
    <property type="project" value="UniProtKB-ARBA"/>
</dbReference>
<comment type="catalytic activity">
    <reaction evidence="11">
        <text>3',5'-cyclic UMP + H2O = UMP + H(+)</text>
        <dbReference type="Rhea" id="RHEA:70575"/>
        <dbReference type="ChEBI" id="CHEBI:15377"/>
        <dbReference type="ChEBI" id="CHEBI:15378"/>
        <dbReference type="ChEBI" id="CHEBI:57865"/>
        <dbReference type="ChEBI" id="CHEBI:184387"/>
    </reaction>
    <physiologicalReaction direction="left-to-right" evidence="11">
        <dbReference type="Rhea" id="RHEA:70576"/>
    </physiologicalReaction>
</comment>
<feature type="binding site" evidence="13">
    <location>
        <position position="67"/>
    </location>
    <ligand>
        <name>Zn(2+)</name>
        <dbReference type="ChEBI" id="CHEBI:29105"/>
        <label>2</label>
        <note>catalytic</note>
    </ligand>
</feature>
<evidence type="ECO:0000313" key="16">
    <source>
        <dbReference type="Proteomes" id="UP000193834"/>
    </source>
</evidence>
<feature type="binding site" evidence="13">
    <location>
        <position position="211"/>
    </location>
    <ligand>
        <name>Zn(2+)</name>
        <dbReference type="ChEBI" id="CHEBI:29105"/>
        <label>1</label>
        <note>catalytic</note>
    </ligand>
</feature>
<evidence type="ECO:0000256" key="6">
    <source>
        <dbReference type="ARBA" id="ARBA00022759"/>
    </source>
</evidence>
<dbReference type="RefSeq" id="WP_085493546.1">
    <property type="nucleotide sequence ID" value="NZ_FXAZ01000001.1"/>
</dbReference>
<keyword evidence="7 13" id="KW-0378">Hydrolase</keyword>
<dbReference type="GO" id="GO:0042781">
    <property type="term" value="F:3'-tRNA processing endoribonuclease activity"/>
    <property type="evidence" value="ECO:0007669"/>
    <property type="project" value="UniProtKB-UniRule"/>
</dbReference>
<dbReference type="EC" id="3.1.26.11" evidence="2 13"/>
<gene>
    <name evidence="13" type="primary">rnz</name>
    <name evidence="15" type="ORF">SAMN06295960_1403</name>
</gene>
<feature type="binding site" evidence="13">
    <location>
        <position position="68"/>
    </location>
    <ligand>
        <name>Zn(2+)</name>
        <dbReference type="ChEBI" id="CHEBI:29105"/>
        <label>2</label>
        <note>catalytic</note>
    </ligand>
</feature>
<accession>A0A1X7JAQ1</accession>
<comment type="cofactor">
    <cofactor evidence="13">
        <name>Zn(2+)</name>
        <dbReference type="ChEBI" id="CHEBI:29105"/>
    </cofactor>
    <text evidence="13">Binds 2 Zn(2+) ions.</text>
</comment>
<dbReference type="FunFam" id="3.60.15.10:FF:000002">
    <property type="entry name" value="Ribonuclease Z"/>
    <property type="match status" value="1"/>
</dbReference>
<keyword evidence="8 13" id="KW-0862">Zinc</keyword>
<dbReference type="OrthoDB" id="9800940at2"/>
<dbReference type="EMBL" id="FXAZ01000001">
    <property type="protein sequence ID" value="SMG24879.1"/>
    <property type="molecule type" value="Genomic_DNA"/>
</dbReference>
<comment type="function">
    <text evidence="10">Counteracts the endogenous Pycsar antiviral defense system. Phosphodiesterase that enables metal-dependent hydrolysis of host cyclic nucleotide Pycsar defense signals such as cCMP and cUMP.</text>
</comment>
<evidence type="ECO:0000256" key="5">
    <source>
        <dbReference type="ARBA" id="ARBA00022723"/>
    </source>
</evidence>
<feature type="binding site" evidence="13">
    <location>
        <position position="65"/>
    </location>
    <ligand>
        <name>Zn(2+)</name>
        <dbReference type="ChEBI" id="CHEBI:29105"/>
        <label>1</label>
        <note>catalytic</note>
    </ligand>
</feature>
<feature type="binding site" evidence="13">
    <location>
        <position position="269"/>
    </location>
    <ligand>
        <name>Zn(2+)</name>
        <dbReference type="ChEBI" id="CHEBI:29105"/>
        <label>2</label>
        <note>catalytic</note>
    </ligand>
</feature>
<evidence type="ECO:0000256" key="11">
    <source>
        <dbReference type="ARBA" id="ARBA00048505"/>
    </source>
</evidence>
<evidence type="ECO:0000256" key="4">
    <source>
        <dbReference type="ARBA" id="ARBA00022722"/>
    </source>
</evidence>
<keyword evidence="3 13" id="KW-0819">tRNA processing</keyword>
<feature type="binding site" evidence="13">
    <location>
        <position position="140"/>
    </location>
    <ligand>
        <name>Zn(2+)</name>
        <dbReference type="ChEBI" id="CHEBI:29105"/>
        <label>1</label>
        <note>catalytic</note>
    </ligand>
</feature>
<feature type="binding site" evidence="13">
    <location>
        <position position="63"/>
    </location>
    <ligand>
        <name>Zn(2+)</name>
        <dbReference type="ChEBI" id="CHEBI:29105"/>
        <label>1</label>
        <note>catalytic</note>
    </ligand>
</feature>
<proteinExistence type="inferred from homology"/>
<feature type="binding site" evidence="13">
    <location>
        <position position="211"/>
    </location>
    <ligand>
        <name>Zn(2+)</name>
        <dbReference type="ChEBI" id="CHEBI:29105"/>
        <label>2</label>
        <note>catalytic</note>
    </ligand>
</feature>
<comment type="catalytic activity">
    <reaction evidence="13">
        <text>Endonucleolytic cleavage of RNA, removing extra 3' nucleotides from tRNA precursor, generating 3' termini of tRNAs. A 3'-hydroxy group is left at the tRNA terminus and a 5'-phosphoryl group is left at the trailer molecule.</text>
        <dbReference type="EC" id="3.1.26.11"/>
    </reaction>
</comment>
<dbReference type="GO" id="GO:0008270">
    <property type="term" value="F:zinc ion binding"/>
    <property type="evidence" value="ECO:0007669"/>
    <property type="project" value="UniProtKB-UniRule"/>
</dbReference>
<keyword evidence="6 13" id="KW-0255">Endonuclease</keyword>
<keyword evidence="5 13" id="KW-0479">Metal-binding</keyword>
<feature type="domain" description="Metallo-beta-lactamase" evidence="14">
    <location>
        <begin position="18"/>
        <end position="243"/>
    </location>
</feature>
<dbReference type="Proteomes" id="UP000193834">
    <property type="component" value="Unassembled WGS sequence"/>
</dbReference>
<evidence type="ECO:0000256" key="9">
    <source>
        <dbReference type="ARBA" id="ARBA00034221"/>
    </source>
</evidence>
<dbReference type="SUPFAM" id="SSF56281">
    <property type="entry name" value="Metallo-hydrolase/oxidoreductase"/>
    <property type="match status" value="1"/>
</dbReference>
<dbReference type="PANTHER" id="PTHR46018:SF2">
    <property type="entry name" value="ZINC PHOSPHODIESTERASE ELAC PROTEIN 1"/>
    <property type="match status" value="1"/>
</dbReference>
<dbReference type="Pfam" id="PF23023">
    <property type="entry name" value="Anti-Pycsar_Apyc1"/>
    <property type="match status" value="1"/>
</dbReference>
<protein>
    <recommendedName>
        <fullName evidence="2 13">Ribonuclease Z</fullName>
        <shortName evidence="13">RNase Z</shortName>
        <ecNumber evidence="2 13">3.1.26.11</ecNumber>
    </recommendedName>
    <alternativeName>
        <fullName evidence="13">tRNA 3 endonuclease</fullName>
    </alternativeName>
    <alternativeName>
        <fullName evidence="13">tRNase Z</fullName>
    </alternativeName>
</protein>
<dbReference type="STRING" id="1852522.SAMN06295960_1403"/>
<comment type="function">
    <text evidence="12 13">Zinc phosphodiesterase, which displays some tRNA 3'-processing endonuclease activity. Probably involved in tRNA maturation, by removing a 3'-trailer from precursor tRNA.</text>
</comment>
<evidence type="ECO:0000259" key="14">
    <source>
        <dbReference type="SMART" id="SM00849"/>
    </source>
</evidence>
<evidence type="ECO:0000256" key="12">
    <source>
        <dbReference type="ARBA" id="ARBA00057812"/>
    </source>
</evidence>
<evidence type="ECO:0000256" key="1">
    <source>
        <dbReference type="ARBA" id="ARBA00011738"/>
    </source>
</evidence>
<dbReference type="InterPro" id="IPR036866">
    <property type="entry name" value="RibonucZ/Hydroxyglut_hydro"/>
</dbReference>
<dbReference type="NCBIfam" id="TIGR02651">
    <property type="entry name" value="RNase_Z"/>
    <property type="match status" value="1"/>
</dbReference>
<name>A0A1X7JAQ1_9BACL</name>
<comment type="catalytic activity">
    <reaction evidence="9">
        <text>3',5'-cyclic CMP + H2O = CMP + H(+)</text>
        <dbReference type="Rhea" id="RHEA:72675"/>
        <dbReference type="ChEBI" id="CHEBI:15377"/>
        <dbReference type="ChEBI" id="CHEBI:15378"/>
        <dbReference type="ChEBI" id="CHEBI:58003"/>
        <dbReference type="ChEBI" id="CHEBI:60377"/>
    </reaction>
    <physiologicalReaction direction="left-to-right" evidence="9">
        <dbReference type="Rhea" id="RHEA:72676"/>
    </physiologicalReaction>
</comment>
<dbReference type="Pfam" id="PF12706">
    <property type="entry name" value="Lactamase_B_2"/>
    <property type="match status" value="1"/>
</dbReference>
<organism evidence="15 16">
    <name type="scientific">Paenibacillus aquistagni</name>
    <dbReference type="NCBI Taxonomy" id="1852522"/>
    <lineage>
        <taxon>Bacteria</taxon>
        <taxon>Bacillati</taxon>
        <taxon>Bacillota</taxon>
        <taxon>Bacilli</taxon>
        <taxon>Bacillales</taxon>
        <taxon>Paenibacillaceae</taxon>
        <taxon>Paenibacillus</taxon>
    </lineage>
</organism>
<evidence type="ECO:0000256" key="7">
    <source>
        <dbReference type="ARBA" id="ARBA00022801"/>
    </source>
</evidence>
<dbReference type="CDD" id="cd07717">
    <property type="entry name" value="RNaseZ_ZiPD-like_MBL-fold"/>
    <property type="match status" value="1"/>
</dbReference>
<dbReference type="NCBIfam" id="NF000801">
    <property type="entry name" value="PRK00055.1-3"/>
    <property type="match status" value="1"/>
</dbReference>
<dbReference type="InterPro" id="IPR001279">
    <property type="entry name" value="Metallo-B-lactamas"/>
</dbReference>